<keyword evidence="1" id="KW-0808">Transferase</keyword>
<organism evidence="1 2">
    <name type="scientific">Mesoflavibacter zeaxanthinifaciens subsp. sabulilitoris</name>
    <dbReference type="NCBI Taxonomy" id="1520893"/>
    <lineage>
        <taxon>Bacteria</taxon>
        <taxon>Pseudomonadati</taxon>
        <taxon>Bacteroidota</taxon>
        <taxon>Flavobacteriia</taxon>
        <taxon>Flavobacteriales</taxon>
        <taxon>Flavobacteriaceae</taxon>
        <taxon>Mesoflavibacter</taxon>
    </lineage>
</organism>
<dbReference type="Proteomes" id="UP000238430">
    <property type="component" value="Unassembled WGS sequence"/>
</dbReference>
<proteinExistence type="predicted"/>
<dbReference type="EMBL" id="PXOT01000018">
    <property type="protein sequence ID" value="PSG92620.1"/>
    <property type="molecule type" value="Genomic_DNA"/>
</dbReference>
<keyword evidence="2" id="KW-1185">Reference proteome</keyword>
<accession>A0A2T1NIE9</accession>
<dbReference type="OrthoDB" id="1467310at2"/>
<sequence>MKKSILMLIVLLITAVSFGQQKRDLKLNKKINLIEVTYYHDNGVVSQKGYYTLDGKLEGKWLSYDAKGNKQVSANYDNGRKVGKWFFWNETTLKEVDYDNNVIANVSLWKEKTSLATSN</sequence>
<protein>
    <submittedName>
        <fullName evidence="1">Nicotinic acid mononucleotide adenyltransferase</fullName>
    </submittedName>
</protein>
<gene>
    <name evidence="1" type="ORF">C7H61_04035</name>
</gene>
<evidence type="ECO:0000313" key="2">
    <source>
        <dbReference type="Proteomes" id="UP000238430"/>
    </source>
</evidence>
<dbReference type="SUPFAM" id="SSF82185">
    <property type="entry name" value="Histone H3 K4-specific methyltransferase SET7/9 N-terminal domain"/>
    <property type="match status" value="1"/>
</dbReference>
<comment type="caution">
    <text evidence="1">The sequence shown here is derived from an EMBL/GenBank/DDBJ whole genome shotgun (WGS) entry which is preliminary data.</text>
</comment>
<reference evidence="1 2" key="1">
    <citation type="submission" date="2018-03" db="EMBL/GenBank/DDBJ databases">
        <title>Mesoflavibacter sp. HG37 and Mesoflavibacter sp. HG96 sp.nov., two marine bacteria isolated from seawater of Western Pacific Ocean.</title>
        <authorList>
            <person name="Cheng H."/>
            <person name="Wu Y.-H."/>
            <person name="Guo L.-L."/>
            <person name="Xu X.-W."/>
        </authorList>
    </citation>
    <scope>NUCLEOTIDE SEQUENCE [LARGE SCALE GENOMIC DNA]</scope>
    <source>
        <strain evidence="1 2">KCTC 42117</strain>
    </source>
</reference>
<dbReference type="RefSeq" id="WP_106677329.1">
    <property type="nucleotide sequence ID" value="NZ_JACHWV010000005.1"/>
</dbReference>
<dbReference type="Gene3D" id="2.20.110.10">
    <property type="entry name" value="Histone H3 K4-specific methyltransferase SET7/9 N-terminal domain"/>
    <property type="match status" value="1"/>
</dbReference>
<dbReference type="GO" id="GO:0016740">
    <property type="term" value="F:transferase activity"/>
    <property type="evidence" value="ECO:0007669"/>
    <property type="project" value="UniProtKB-KW"/>
</dbReference>
<dbReference type="AlphaFoldDB" id="A0A2T1NIE9"/>
<name>A0A2T1NIE9_9FLAO</name>
<evidence type="ECO:0000313" key="1">
    <source>
        <dbReference type="EMBL" id="PSG92620.1"/>
    </source>
</evidence>